<dbReference type="RefSeq" id="WP_003068406.1">
    <property type="nucleotide sequence ID" value="NZ_AOUO01000106.1"/>
</dbReference>
<dbReference type="EMBL" id="AOUO01000106">
    <property type="protein sequence ID" value="EOD68924.1"/>
    <property type="molecule type" value="Genomic_DNA"/>
</dbReference>
<keyword evidence="1" id="KW-0812">Transmembrane</keyword>
<reference evidence="2 3" key="1">
    <citation type="submission" date="2013-02" db="EMBL/GenBank/DDBJ databases">
        <title>Draft genome sequence of Amycolatopsis vancoresmycina strain DSM 44592T.</title>
        <authorList>
            <person name="Kumar S."/>
            <person name="Kaur N."/>
            <person name="Kaur C."/>
            <person name="Raghava G.P.S."/>
            <person name="Mayilraj S."/>
        </authorList>
    </citation>
    <scope>NUCLEOTIDE SEQUENCE [LARGE SCALE GENOMIC DNA]</scope>
    <source>
        <strain evidence="2 3">DSM 44592</strain>
    </source>
</reference>
<keyword evidence="1" id="KW-0472">Membrane</keyword>
<keyword evidence="3" id="KW-1185">Reference proteome</keyword>
<name>R1IEU8_9PSEU</name>
<dbReference type="PATRIC" id="fig|1292037.4.peg.1719"/>
<accession>R1IEU8</accession>
<feature type="transmembrane region" description="Helical" evidence="1">
    <location>
        <begin position="7"/>
        <end position="26"/>
    </location>
</feature>
<evidence type="ECO:0000256" key="1">
    <source>
        <dbReference type="SAM" id="Phobius"/>
    </source>
</evidence>
<proteinExistence type="predicted"/>
<feature type="transmembrane region" description="Helical" evidence="1">
    <location>
        <begin position="38"/>
        <end position="56"/>
    </location>
</feature>
<organism evidence="2 3">
    <name type="scientific">Amycolatopsis vancoresmycina DSM 44592</name>
    <dbReference type="NCBI Taxonomy" id="1292037"/>
    <lineage>
        <taxon>Bacteria</taxon>
        <taxon>Bacillati</taxon>
        <taxon>Actinomycetota</taxon>
        <taxon>Actinomycetes</taxon>
        <taxon>Pseudonocardiales</taxon>
        <taxon>Pseudonocardiaceae</taxon>
        <taxon>Amycolatopsis</taxon>
    </lineage>
</organism>
<evidence type="ECO:0000313" key="2">
    <source>
        <dbReference type="EMBL" id="EOD68924.1"/>
    </source>
</evidence>
<keyword evidence="1" id="KW-1133">Transmembrane helix</keyword>
<evidence type="ECO:0000313" key="3">
    <source>
        <dbReference type="Proteomes" id="UP000014139"/>
    </source>
</evidence>
<gene>
    <name evidence="2" type="ORF">H480_08938</name>
</gene>
<dbReference type="AlphaFoldDB" id="R1IEU8"/>
<comment type="caution">
    <text evidence="2">The sequence shown here is derived from an EMBL/GenBank/DDBJ whole genome shotgun (WGS) entry which is preliminary data.</text>
</comment>
<protein>
    <submittedName>
        <fullName evidence="2">Uncharacterized protein</fullName>
    </submittedName>
</protein>
<dbReference type="Proteomes" id="UP000014139">
    <property type="component" value="Unassembled WGS sequence"/>
</dbReference>
<sequence length="69" mass="7936">MPARIAFWLAIVWSVFTVAAVVLSLGWEATGWQDALRFVWPVFGVLAAAFYWVRYFRTRRSGSRRVRGG</sequence>